<dbReference type="InterPro" id="IPR014352">
    <property type="entry name" value="FERM/acyl-CoA-bd_prot_sf"/>
</dbReference>
<dbReference type="InterPro" id="IPR019748">
    <property type="entry name" value="FERM_central"/>
</dbReference>
<dbReference type="SUPFAM" id="SSF47031">
    <property type="entry name" value="Second domain of FERM"/>
    <property type="match status" value="1"/>
</dbReference>
<evidence type="ECO:0000259" key="2">
    <source>
        <dbReference type="PROSITE" id="PS50057"/>
    </source>
</evidence>
<dbReference type="Gene3D" id="1.20.80.10">
    <property type="match status" value="1"/>
</dbReference>
<feature type="domain" description="FERM" evidence="2">
    <location>
        <begin position="1"/>
        <end position="212"/>
    </location>
</feature>
<dbReference type="EMBL" id="JAFNEN010003534">
    <property type="protein sequence ID" value="KAG8171802.1"/>
    <property type="molecule type" value="Genomic_DNA"/>
</dbReference>
<feature type="non-terminal residue" evidence="3">
    <location>
        <position position="1"/>
    </location>
</feature>
<proteinExistence type="predicted"/>
<name>A0AAV6TJ84_9ARAC</name>
<dbReference type="GO" id="GO:0048731">
    <property type="term" value="P:system development"/>
    <property type="evidence" value="ECO:0007669"/>
    <property type="project" value="UniProtKB-ARBA"/>
</dbReference>
<dbReference type="InterPro" id="IPR000299">
    <property type="entry name" value="FERM_domain"/>
</dbReference>
<dbReference type="Pfam" id="PF00373">
    <property type="entry name" value="FERM_M"/>
    <property type="match status" value="1"/>
</dbReference>
<dbReference type="PROSITE" id="PS50057">
    <property type="entry name" value="FERM_3"/>
    <property type="match status" value="1"/>
</dbReference>
<dbReference type="InterPro" id="IPR035963">
    <property type="entry name" value="FERM_2"/>
</dbReference>
<dbReference type="GO" id="GO:0071944">
    <property type="term" value="C:cell periphery"/>
    <property type="evidence" value="ECO:0007669"/>
    <property type="project" value="UniProtKB-ARBA"/>
</dbReference>
<dbReference type="AlphaFoldDB" id="A0AAV6TJ84"/>
<dbReference type="CDD" id="cd14473">
    <property type="entry name" value="FERM_B-lobe"/>
    <property type="match status" value="1"/>
</dbReference>
<evidence type="ECO:0000313" key="4">
    <source>
        <dbReference type="Proteomes" id="UP000827092"/>
    </source>
</evidence>
<evidence type="ECO:0000313" key="3">
    <source>
        <dbReference type="EMBL" id="KAG8171802.1"/>
    </source>
</evidence>
<sequence length="212" mass="23695">AVLWSPLCVASRPPVVGGAGAPLSASWTSNALDGAAAWCTCMSCSSCPTSTCYTTTSPGTFWEVHYFLQLKCDILEGKLCCNEEQTILFASYSLQAEFGDHDPERPHHRVLDQFRSLTKHLGGAKEREEAVLERVIQAHLGLQGMSQQMAEVCYIREAQGINGYGLECFARKFWPWLKRELELEPFVSSGTTHHYSYVMAPFRLNNDRVAIR</sequence>
<dbReference type="PRINTS" id="PR00935">
    <property type="entry name" value="BAND41"/>
</dbReference>
<dbReference type="GO" id="GO:0004725">
    <property type="term" value="F:protein tyrosine phosphatase activity"/>
    <property type="evidence" value="ECO:0007669"/>
    <property type="project" value="TreeGrafter"/>
</dbReference>
<reference evidence="3 4" key="1">
    <citation type="journal article" date="2022" name="Nat. Ecol. Evol.">
        <title>A masculinizing supergene underlies an exaggerated male reproductive morph in a spider.</title>
        <authorList>
            <person name="Hendrickx F."/>
            <person name="De Corte Z."/>
            <person name="Sonet G."/>
            <person name="Van Belleghem S.M."/>
            <person name="Kostlbacher S."/>
            <person name="Vangestel C."/>
        </authorList>
    </citation>
    <scope>NUCLEOTIDE SEQUENCE [LARGE SCALE GENOMIC DNA]</scope>
    <source>
        <strain evidence="3">W744_W776</strain>
    </source>
</reference>
<dbReference type="PANTHER" id="PTHR45706">
    <property type="entry name" value="TYROSINE-PROTEIN PHOSPHATASE"/>
    <property type="match status" value="1"/>
</dbReference>
<accession>A0AAV6TJ84</accession>
<dbReference type="Proteomes" id="UP000827092">
    <property type="component" value="Unassembled WGS sequence"/>
</dbReference>
<dbReference type="GO" id="GO:0009887">
    <property type="term" value="P:animal organ morphogenesis"/>
    <property type="evidence" value="ECO:0007669"/>
    <property type="project" value="UniProtKB-ARBA"/>
</dbReference>
<keyword evidence="4" id="KW-1185">Reference proteome</keyword>
<dbReference type="InterPro" id="IPR019749">
    <property type="entry name" value="Band_41_domain"/>
</dbReference>
<evidence type="ECO:0000256" key="1">
    <source>
        <dbReference type="ARBA" id="ARBA00022801"/>
    </source>
</evidence>
<dbReference type="PANTHER" id="PTHR45706:SF1">
    <property type="entry name" value="PEZ, ISOFORM A"/>
    <property type="match status" value="1"/>
</dbReference>
<comment type="caution">
    <text evidence="3">The sequence shown here is derived from an EMBL/GenBank/DDBJ whole genome shotgun (WGS) entry which is preliminary data.</text>
</comment>
<protein>
    <recommendedName>
        <fullName evidence="2">FERM domain-containing protein</fullName>
    </recommendedName>
</protein>
<gene>
    <name evidence="3" type="ORF">JTE90_004458</name>
</gene>
<organism evidence="3 4">
    <name type="scientific">Oedothorax gibbosus</name>
    <dbReference type="NCBI Taxonomy" id="931172"/>
    <lineage>
        <taxon>Eukaryota</taxon>
        <taxon>Metazoa</taxon>
        <taxon>Ecdysozoa</taxon>
        <taxon>Arthropoda</taxon>
        <taxon>Chelicerata</taxon>
        <taxon>Arachnida</taxon>
        <taxon>Araneae</taxon>
        <taxon>Araneomorphae</taxon>
        <taxon>Entelegynae</taxon>
        <taxon>Araneoidea</taxon>
        <taxon>Linyphiidae</taxon>
        <taxon>Erigoninae</taxon>
        <taxon>Oedothorax</taxon>
    </lineage>
</organism>
<keyword evidence="1" id="KW-0378">Hydrolase</keyword>